<dbReference type="EMBL" id="JNBS01000291">
    <property type="protein sequence ID" value="OQS06940.1"/>
    <property type="molecule type" value="Genomic_DNA"/>
</dbReference>
<dbReference type="STRING" id="74557.A0A1W0AA90"/>
<keyword evidence="2" id="KW-0472">Membrane</keyword>
<dbReference type="Gene3D" id="2.120.10.30">
    <property type="entry name" value="TolB, C-terminal domain"/>
    <property type="match status" value="1"/>
</dbReference>
<keyword evidence="6" id="KW-1185">Reference proteome</keyword>
<proteinExistence type="predicted"/>
<evidence type="ECO:0000256" key="1">
    <source>
        <dbReference type="ARBA" id="ARBA00022801"/>
    </source>
</evidence>
<keyword evidence="1" id="KW-0378">Hydrolase</keyword>
<dbReference type="Proteomes" id="UP000243217">
    <property type="component" value="Unassembled WGS sequence"/>
</dbReference>
<reference evidence="5 6" key="1">
    <citation type="journal article" date="2014" name="Genome Biol. Evol.">
        <title>The secreted proteins of Achlya hypogyna and Thraustotheca clavata identify the ancestral oomycete secretome and reveal gene acquisitions by horizontal gene transfer.</title>
        <authorList>
            <person name="Misner I."/>
            <person name="Blouin N."/>
            <person name="Leonard G."/>
            <person name="Richards T.A."/>
            <person name="Lane C.E."/>
        </authorList>
    </citation>
    <scope>NUCLEOTIDE SEQUENCE [LARGE SCALE GENOMIC DNA]</scope>
    <source>
        <strain evidence="5 6">ATCC 34112</strain>
    </source>
</reference>
<comment type="caution">
    <text evidence="5">The sequence shown here is derived from an EMBL/GenBank/DDBJ whole genome shotgun (WGS) entry which is preliminary data.</text>
</comment>
<evidence type="ECO:0000313" key="6">
    <source>
        <dbReference type="Proteomes" id="UP000243217"/>
    </source>
</evidence>
<gene>
    <name evidence="5" type="ORF">THRCLA_01046</name>
</gene>
<organism evidence="5 6">
    <name type="scientific">Thraustotheca clavata</name>
    <dbReference type="NCBI Taxonomy" id="74557"/>
    <lineage>
        <taxon>Eukaryota</taxon>
        <taxon>Sar</taxon>
        <taxon>Stramenopiles</taxon>
        <taxon>Oomycota</taxon>
        <taxon>Saprolegniomycetes</taxon>
        <taxon>Saprolegniales</taxon>
        <taxon>Achlyaceae</taxon>
        <taxon>Thraustotheca</taxon>
    </lineage>
</organism>
<dbReference type="PANTHER" id="PTHR47572">
    <property type="entry name" value="LIPOPROTEIN-RELATED"/>
    <property type="match status" value="1"/>
</dbReference>
<feature type="transmembrane region" description="Helical" evidence="2">
    <location>
        <begin position="424"/>
        <end position="451"/>
    </location>
</feature>
<dbReference type="Pfam" id="PF08450">
    <property type="entry name" value="SGL"/>
    <property type="match status" value="1"/>
</dbReference>
<dbReference type="AlphaFoldDB" id="A0A1W0AA90"/>
<dbReference type="OrthoDB" id="78789at2759"/>
<dbReference type="InterPro" id="IPR011042">
    <property type="entry name" value="6-blade_b-propeller_TolB-like"/>
</dbReference>
<dbReference type="InterPro" id="IPR051262">
    <property type="entry name" value="SMP-30/CGR1_Lactonase"/>
</dbReference>
<keyword evidence="3" id="KW-0732">Signal</keyword>
<dbReference type="PANTHER" id="PTHR47572:SF4">
    <property type="entry name" value="LACTONASE DRP35"/>
    <property type="match status" value="1"/>
</dbReference>
<accession>A0A1W0AA90</accession>
<keyword evidence="2" id="KW-0812">Transmembrane</keyword>
<feature type="domain" description="SMP-30/Gluconolactonase/LRE-like region" evidence="4">
    <location>
        <begin position="153"/>
        <end position="371"/>
    </location>
</feature>
<feature type="chain" id="PRO_5012958195" evidence="3">
    <location>
        <begin position="20"/>
        <end position="471"/>
    </location>
</feature>
<dbReference type="SUPFAM" id="SSF63829">
    <property type="entry name" value="Calcium-dependent phosphotriesterase"/>
    <property type="match status" value="1"/>
</dbReference>
<dbReference type="InterPro" id="IPR013658">
    <property type="entry name" value="SGL"/>
</dbReference>
<evidence type="ECO:0000256" key="2">
    <source>
        <dbReference type="SAM" id="Phobius"/>
    </source>
</evidence>
<evidence type="ECO:0000256" key="3">
    <source>
        <dbReference type="SAM" id="SignalP"/>
    </source>
</evidence>
<feature type="signal peptide" evidence="3">
    <location>
        <begin position="1"/>
        <end position="19"/>
    </location>
</feature>
<keyword evidence="2" id="KW-1133">Transmembrane helix</keyword>
<evidence type="ECO:0000259" key="4">
    <source>
        <dbReference type="Pfam" id="PF08450"/>
    </source>
</evidence>
<sequence length="471" mass="50471">MKFYAIVFVLASLVSNVNGKSSTAVSLFDLLSKSSSGSSTPDSSTMRNLSPLDTIVVIQDGSTKPTGRRRLNEERDYTLQALVCDAEANRIHSYHSYLPSSGTSPVINPLKGTAQAQCGKYTVVVETVANQVGCNAQNNPNGCNQTFAPGCGGLSVNPLTKDLYVARTGGRTIGRLINVNAGKETCESRVVDWLIKYRGKKFNGPTDITFTSKGNLYFADPPFALASNEDQYLSSNLSTLDLKRELSFSGVFLRPSNGTIKAIDCSMSRPKSLAFSPNEDVLYVANADAQDPYIKSFQLGADGVPTCSHRFFNLSQYVAGNNCSRPYPTSIKVNSDGLVYIAMCKAIYIVSATGDYLRQIDVANDLSGIAFSQGYLLFTANKSLSALPLEVSFKASQKVVDVSDSCESVSAQVKSSNLSSTNTLSLASATTIGIAAIVVGCVAVFVAFSYYKSAKASTTTHEDDGARRNQF</sequence>
<evidence type="ECO:0000313" key="5">
    <source>
        <dbReference type="EMBL" id="OQS06940.1"/>
    </source>
</evidence>
<protein>
    <submittedName>
        <fullName evidence="5">Carbohydrate esterase</fullName>
    </submittedName>
</protein>
<dbReference type="GO" id="GO:0016787">
    <property type="term" value="F:hydrolase activity"/>
    <property type="evidence" value="ECO:0007669"/>
    <property type="project" value="UniProtKB-KW"/>
</dbReference>
<name>A0A1W0AA90_9STRA</name>